<dbReference type="AlphaFoldDB" id="A0A941D7R0"/>
<dbReference type="RefSeq" id="WP_211602906.1">
    <property type="nucleotide sequence ID" value="NZ_JAGSNF010000013.1"/>
</dbReference>
<name>A0A941D7R0_9MICO</name>
<keyword evidence="4" id="KW-1185">Reference proteome</keyword>
<keyword evidence="2" id="KW-0812">Transmembrane</keyword>
<evidence type="ECO:0000256" key="2">
    <source>
        <dbReference type="SAM" id="Phobius"/>
    </source>
</evidence>
<feature type="transmembrane region" description="Helical" evidence="2">
    <location>
        <begin position="12"/>
        <end position="32"/>
    </location>
</feature>
<evidence type="ECO:0000313" key="3">
    <source>
        <dbReference type="EMBL" id="MBR7743654.1"/>
    </source>
</evidence>
<evidence type="ECO:0000256" key="1">
    <source>
        <dbReference type="SAM" id="MobiDB-lite"/>
    </source>
</evidence>
<reference evidence="3" key="1">
    <citation type="submission" date="2021-04" db="EMBL/GenBank/DDBJ databases">
        <title>Phycicoccus avicenniae sp. nov., a novel endophytic actinomycetes isolated from branch of Avicennia mariana.</title>
        <authorList>
            <person name="Tuo L."/>
        </authorList>
    </citation>
    <scope>NUCLEOTIDE SEQUENCE</scope>
    <source>
        <strain evidence="3">BSK3Z-2</strain>
    </source>
</reference>
<proteinExistence type="predicted"/>
<organism evidence="3 4">
    <name type="scientific">Phycicoccus avicenniae</name>
    <dbReference type="NCBI Taxonomy" id="2828860"/>
    <lineage>
        <taxon>Bacteria</taxon>
        <taxon>Bacillati</taxon>
        <taxon>Actinomycetota</taxon>
        <taxon>Actinomycetes</taxon>
        <taxon>Micrococcales</taxon>
        <taxon>Intrasporangiaceae</taxon>
        <taxon>Phycicoccus</taxon>
    </lineage>
</organism>
<keyword evidence="2" id="KW-1133">Transmembrane helix</keyword>
<feature type="compositionally biased region" description="Basic and acidic residues" evidence="1">
    <location>
        <begin position="85"/>
        <end position="96"/>
    </location>
</feature>
<dbReference type="Proteomes" id="UP000677016">
    <property type="component" value="Unassembled WGS sequence"/>
</dbReference>
<keyword evidence="2" id="KW-0472">Membrane</keyword>
<comment type="caution">
    <text evidence="3">The sequence shown here is derived from an EMBL/GenBank/DDBJ whole genome shotgun (WGS) entry which is preliminary data.</text>
</comment>
<evidence type="ECO:0000313" key="4">
    <source>
        <dbReference type="Proteomes" id="UP000677016"/>
    </source>
</evidence>
<gene>
    <name evidence="3" type="ORF">KC207_10165</name>
</gene>
<feature type="region of interest" description="Disordered" evidence="1">
    <location>
        <begin position="44"/>
        <end position="116"/>
    </location>
</feature>
<protein>
    <submittedName>
        <fullName evidence="3">Uncharacterized protein</fullName>
    </submittedName>
</protein>
<sequence>MRMAEEGTSMLLSGFLAFASFTFLALALWFLMRNMNARMRRMSYRQQRAHLGRDDLQARPGDTPADAGAPDEGRATGRAEAAPTDGRDGAPVEGRDGAAPGDEGGATPSRDRREDG</sequence>
<dbReference type="EMBL" id="JAGSNF010000013">
    <property type="protein sequence ID" value="MBR7743654.1"/>
    <property type="molecule type" value="Genomic_DNA"/>
</dbReference>
<accession>A0A941D7R0</accession>